<evidence type="ECO:0000313" key="1">
    <source>
        <dbReference type="EMBL" id="CAK7930268.1"/>
    </source>
</evidence>
<gene>
    <name evidence="1" type="ORF">PM001_LOCUS15418</name>
</gene>
<comment type="caution">
    <text evidence="1">The sequence shown here is derived from an EMBL/GenBank/DDBJ whole genome shotgun (WGS) entry which is preliminary data.</text>
</comment>
<sequence length="174" mass="19466">MELVLAPGESRGYWKYHTPGKWLKQAKVVWKANNEKATMLMDSGAEISIVDTSFALKVGCVADENQKQECVGIAENTYITEGRSKIKITLNGFLLYYFDVWVGDQVGQEVILGMDFMVPADQRLDLADGTLVLSDEVRIHLAGRRPLYGSSMQPIVIPEHHLVLPVVRSAETRM</sequence>
<evidence type="ECO:0000313" key="2">
    <source>
        <dbReference type="Proteomes" id="UP001162060"/>
    </source>
</evidence>
<reference evidence="1" key="1">
    <citation type="submission" date="2024-01" db="EMBL/GenBank/DDBJ databases">
        <authorList>
            <person name="Webb A."/>
        </authorList>
    </citation>
    <scope>NUCLEOTIDE SEQUENCE</scope>
    <source>
        <strain evidence="1">Pm1</strain>
    </source>
</reference>
<dbReference type="SUPFAM" id="SSF50630">
    <property type="entry name" value="Acid proteases"/>
    <property type="match status" value="1"/>
</dbReference>
<dbReference type="Pfam" id="PF13975">
    <property type="entry name" value="gag-asp_proteas"/>
    <property type="match status" value="1"/>
</dbReference>
<dbReference type="InterPro" id="IPR021109">
    <property type="entry name" value="Peptidase_aspartic_dom_sf"/>
</dbReference>
<protein>
    <recommendedName>
        <fullName evidence="3">Peptidase A2 domain-containing protein</fullName>
    </recommendedName>
</protein>
<dbReference type="Proteomes" id="UP001162060">
    <property type="component" value="Unassembled WGS sequence"/>
</dbReference>
<organism evidence="1 2">
    <name type="scientific">Peronospora matthiolae</name>
    <dbReference type="NCBI Taxonomy" id="2874970"/>
    <lineage>
        <taxon>Eukaryota</taxon>
        <taxon>Sar</taxon>
        <taxon>Stramenopiles</taxon>
        <taxon>Oomycota</taxon>
        <taxon>Peronosporomycetes</taxon>
        <taxon>Peronosporales</taxon>
        <taxon>Peronosporaceae</taxon>
        <taxon>Peronospora</taxon>
    </lineage>
</organism>
<proteinExistence type="predicted"/>
<dbReference type="AlphaFoldDB" id="A0AAV1UAE2"/>
<dbReference type="Gene3D" id="2.40.70.10">
    <property type="entry name" value="Acid Proteases"/>
    <property type="match status" value="1"/>
</dbReference>
<dbReference type="CDD" id="cd00303">
    <property type="entry name" value="retropepsin_like"/>
    <property type="match status" value="1"/>
</dbReference>
<name>A0AAV1UAE2_9STRA</name>
<accession>A0AAV1UAE2</accession>
<dbReference type="EMBL" id="CAKLBY020000165">
    <property type="protein sequence ID" value="CAK7930268.1"/>
    <property type="molecule type" value="Genomic_DNA"/>
</dbReference>
<evidence type="ECO:0008006" key="3">
    <source>
        <dbReference type="Google" id="ProtNLM"/>
    </source>
</evidence>